<name>A0A560H6C5_9PROT</name>
<keyword evidence="2" id="KW-1185">Reference proteome</keyword>
<protein>
    <submittedName>
        <fullName evidence="1">Uncharacterized protein</fullName>
    </submittedName>
</protein>
<organism evidence="1 2">
    <name type="scientific">Nitrospirillum amazonense</name>
    <dbReference type="NCBI Taxonomy" id="28077"/>
    <lineage>
        <taxon>Bacteria</taxon>
        <taxon>Pseudomonadati</taxon>
        <taxon>Pseudomonadota</taxon>
        <taxon>Alphaproteobacteria</taxon>
        <taxon>Rhodospirillales</taxon>
        <taxon>Azospirillaceae</taxon>
        <taxon>Nitrospirillum</taxon>
    </lineage>
</organism>
<evidence type="ECO:0000313" key="2">
    <source>
        <dbReference type="Proteomes" id="UP000315751"/>
    </source>
</evidence>
<accession>A0A560H6C5</accession>
<dbReference type="EMBL" id="VITR01000008">
    <property type="protein sequence ID" value="TWB41120.1"/>
    <property type="molecule type" value="Genomic_DNA"/>
</dbReference>
<sequence>MAMAMTPTDQGALASLGFQLWNGEHRRAITSTEDRITLIHALIDIGALFSSGRDWCPAEVVAHYRDSGRVDRPYWVIAWTGPKTFSIRPA</sequence>
<evidence type="ECO:0000313" key="1">
    <source>
        <dbReference type="EMBL" id="TWB41120.1"/>
    </source>
</evidence>
<dbReference type="AlphaFoldDB" id="A0A560H6C5"/>
<reference evidence="1 2" key="1">
    <citation type="submission" date="2019-06" db="EMBL/GenBank/DDBJ databases">
        <title>Genomic Encyclopedia of Type Strains, Phase IV (KMG-V): Genome sequencing to study the core and pangenomes of soil and plant-associated prokaryotes.</title>
        <authorList>
            <person name="Whitman W."/>
        </authorList>
    </citation>
    <scope>NUCLEOTIDE SEQUENCE [LARGE SCALE GENOMIC DNA]</scope>
    <source>
        <strain evidence="1 2">BR 11622</strain>
    </source>
</reference>
<gene>
    <name evidence="1" type="ORF">FBZ90_108144</name>
</gene>
<dbReference type="Proteomes" id="UP000315751">
    <property type="component" value="Unassembled WGS sequence"/>
</dbReference>
<comment type="caution">
    <text evidence="1">The sequence shown here is derived from an EMBL/GenBank/DDBJ whole genome shotgun (WGS) entry which is preliminary data.</text>
</comment>
<proteinExistence type="predicted"/>